<keyword evidence="2" id="KW-1185">Reference proteome</keyword>
<sequence>MKSYSEDRHSAWGSDIDETFCGSDEWTPMNSLAATPESQRRRLSDLRIDDVITEQPRIFENSDDNLTNYDVMTVHEFQDFEVPTVVVPRKKKLRRKRKLKRKTRKMKRSEEGVEETPILRSFSSLISQ</sequence>
<name>A0A1I7UWE8_9PELO</name>
<feature type="region of interest" description="Disordered" evidence="1">
    <location>
        <begin position="96"/>
        <end position="116"/>
    </location>
</feature>
<dbReference type="eggNOG" id="ENOG502THV7">
    <property type="taxonomic scope" value="Eukaryota"/>
</dbReference>
<dbReference type="AlphaFoldDB" id="A0A1I7UWE8"/>
<feature type="compositionally biased region" description="Basic residues" evidence="1">
    <location>
        <begin position="96"/>
        <end position="107"/>
    </location>
</feature>
<organism evidence="2 3">
    <name type="scientific">Caenorhabditis tropicalis</name>
    <dbReference type="NCBI Taxonomy" id="1561998"/>
    <lineage>
        <taxon>Eukaryota</taxon>
        <taxon>Metazoa</taxon>
        <taxon>Ecdysozoa</taxon>
        <taxon>Nematoda</taxon>
        <taxon>Chromadorea</taxon>
        <taxon>Rhabditida</taxon>
        <taxon>Rhabditina</taxon>
        <taxon>Rhabditomorpha</taxon>
        <taxon>Rhabditoidea</taxon>
        <taxon>Rhabditidae</taxon>
        <taxon>Peloderinae</taxon>
        <taxon>Caenorhabditis</taxon>
    </lineage>
</organism>
<evidence type="ECO:0000313" key="2">
    <source>
        <dbReference type="Proteomes" id="UP000095282"/>
    </source>
</evidence>
<accession>A0A1I7UWE8</accession>
<protein>
    <submittedName>
        <fullName evidence="3">Uncharacterized protein</fullName>
    </submittedName>
</protein>
<dbReference type="WBParaSite" id="Csp11.Scaffold630.g20017.t1">
    <property type="protein sequence ID" value="Csp11.Scaffold630.g20017.t1"/>
    <property type="gene ID" value="Csp11.Scaffold630.g20017"/>
</dbReference>
<evidence type="ECO:0000256" key="1">
    <source>
        <dbReference type="SAM" id="MobiDB-lite"/>
    </source>
</evidence>
<evidence type="ECO:0000313" key="3">
    <source>
        <dbReference type="WBParaSite" id="Csp11.Scaffold630.g20017.t1"/>
    </source>
</evidence>
<reference evidence="3" key="1">
    <citation type="submission" date="2016-11" db="UniProtKB">
        <authorList>
            <consortium name="WormBaseParasite"/>
        </authorList>
    </citation>
    <scope>IDENTIFICATION</scope>
</reference>
<dbReference type="Proteomes" id="UP000095282">
    <property type="component" value="Unplaced"/>
</dbReference>
<proteinExistence type="predicted"/>